<sequence length="50" mass="5469">MKKSLPTLRSPESRGAEAAPKPVPAVGKICKKMTVSEAIFHKFLGTLPYR</sequence>
<accession>A0ABW1VYG9</accession>
<evidence type="ECO:0000256" key="1">
    <source>
        <dbReference type="SAM" id="MobiDB-lite"/>
    </source>
</evidence>
<proteinExistence type="predicted"/>
<feature type="region of interest" description="Disordered" evidence="1">
    <location>
        <begin position="1"/>
        <end position="22"/>
    </location>
</feature>
<evidence type="ECO:0000313" key="3">
    <source>
        <dbReference type="Proteomes" id="UP001596230"/>
    </source>
</evidence>
<name>A0ABW1VYG9_9GAMM</name>
<dbReference type="RefSeq" id="WP_212714038.1">
    <property type="nucleotide sequence ID" value="NZ_JBHSUB010000007.1"/>
</dbReference>
<dbReference type="EMBL" id="JBHSUB010000007">
    <property type="protein sequence ID" value="MFC6377693.1"/>
    <property type="molecule type" value="Genomic_DNA"/>
</dbReference>
<evidence type="ECO:0000313" key="2">
    <source>
        <dbReference type="EMBL" id="MFC6377693.1"/>
    </source>
</evidence>
<protein>
    <submittedName>
        <fullName evidence="2">Uncharacterized protein</fullName>
    </submittedName>
</protein>
<keyword evidence="3" id="KW-1185">Reference proteome</keyword>
<organism evidence="2 3">
    <name type="scientific">Tatumella terrea</name>
    <dbReference type="NCBI Taxonomy" id="419007"/>
    <lineage>
        <taxon>Bacteria</taxon>
        <taxon>Pseudomonadati</taxon>
        <taxon>Pseudomonadota</taxon>
        <taxon>Gammaproteobacteria</taxon>
        <taxon>Enterobacterales</taxon>
        <taxon>Erwiniaceae</taxon>
        <taxon>Tatumella</taxon>
    </lineage>
</organism>
<gene>
    <name evidence="2" type="ORF">ACFP9W_06240</name>
</gene>
<dbReference type="Proteomes" id="UP001596230">
    <property type="component" value="Unassembled WGS sequence"/>
</dbReference>
<comment type="caution">
    <text evidence="2">The sequence shown here is derived from an EMBL/GenBank/DDBJ whole genome shotgun (WGS) entry which is preliminary data.</text>
</comment>
<reference evidence="3" key="1">
    <citation type="journal article" date="2019" name="Int. J. Syst. Evol. Microbiol.">
        <title>The Global Catalogue of Microorganisms (GCM) 10K type strain sequencing project: providing services to taxonomists for standard genome sequencing and annotation.</title>
        <authorList>
            <consortium name="The Broad Institute Genomics Platform"/>
            <consortium name="The Broad Institute Genome Sequencing Center for Infectious Disease"/>
            <person name="Wu L."/>
            <person name="Ma J."/>
        </authorList>
    </citation>
    <scope>NUCLEOTIDE SEQUENCE [LARGE SCALE GENOMIC DNA]</scope>
    <source>
        <strain evidence="3">CGMCC 1.18518</strain>
    </source>
</reference>